<dbReference type="CDD" id="cd00201">
    <property type="entry name" value="WW"/>
    <property type="match status" value="1"/>
</dbReference>
<feature type="domain" description="WW" evidence="2">
    <location>
        <begin position="31"/>
        <end position="64"/>
    </location>
</feature>
<evidence type="ECO:0000313" key="6">
    <source>
        <dbReference type="EMBL" id="RLN75407.1"/>
    </source>
</evidence>
<evidence type="ECO:0000313" key="3">
    <source>
        <dbReference type="EMBL" id="KAG2512401.1"/>
    </source>
</evidence>
<reference evidence="7 8" key="2">
    <citation type="submission" date="2018-07" db="EMBL/GenBank/DDBJ databases">
        <title>Genome sequencing of oomycete isolates from Chile give support for New Zealand origin for Phytophthora kernoviae and make available the first Nothophytophthora sp. genome.</title>
        <authorList>
            <person name="Studholme D.J."/>
            <person name="Sanfuentes E."/>
            <person name="Panda P."/>
            <person name="Hill R."/>
            <person name="Sambles C."/>
            <person name="Grant M."/>
            <person name="Williams N.M."/>
            <person name="Mcdougal R.L."/>
        </authorList>
    </citation>
    <scope>NUCLEOTIDE SEQUENCE [LARGE SCALE GENOMIC DNA]</scope>
    <source>
        <strain evidence="5">Chile2</strain>
        <strain evidence="6">Chile4</strain>
    </source>
</reference>
<proteinExistence type="predicted"/>
<keyword evidence="7" id="KW-1185">Reference proteome</keyword>
<dbReference type="InterPro" id="IPR001202">
    <property type="entry name" value="WW_dom"/>
</dbReference>
<evidence type="ECO:0000256" key="1">
    <source>
        <dbReference type="SAM" id="MobiDB-lite"/>
    </source>
</evidence>
<feature type="region of interest" description="Disordered" evidence="1">
    <location>
        <begin position="491"/>
        <end position="514"/>
    </location>
</feature>
<comment type="caution">
    <text evidence="6">The sequence shown here is derived from an EMBL/GenBank/DDBJ whole genome shotgun (WGS) entry which is preliminary data.</text>
</comment>
<dbReference type="EMBL" id="JPWU03000423">
    <property type="protein sequence ID" value="KAG2515872.1"/>
    <property type="molecule type" value="Genomic_DNA"/>
</dbReference>
<feature type="compositionally biased region" description="Basic and acidic residues" evidence="1">
    <location>
        <begin position="338"/>
        <end position="354"/>
    </location>
</feature>
<dbReference type="EMBL" id="MAYM02001558">
    <property type="protein sequence ID" value="RLN14703.1"/>
    <property type="molecule type" value="Genomic_DNA"/>
</dbReference>
<dbReference type="InterPro" id="IPR036020">
    <property type="entry name" value="WW_dom_sf"/>
</dbReference>
<evidence type="ECO:0000313" key="8">
    <source>
        <dbReference type="Proteomes" id="UP000285883"/>
    </source>
</evidence>
<dbReference type="Proteomes" id="UP000792063">
    <property type="component" value="Unassembled WGS sequence"/>
</dbReference>
<name>A0A3R7JVP3_9STRA</name>
<protein>
    <recommendedName>
        <fullName evidence="2">WW domain-containing protein</fullName>
    </recommendedName>
</protein>
<feature type="region of interest" description="Disordered" evidence="1">
    <location>
        <begin position="62"/>
        <end position="115"/>
    </location>
</feature>
<evidence type="ECO:0000313" key="5">
    <source>
        <dbReference type="EMBL" id="RLN14703.1"/>
    </source>
</evidence>
<dbReference type="STRING" id="325452.A0A3R7JVP3"/>
<dbReference type="Proteomes" id="UP000285624">
    <property type="component" value="Unassembled WGS sequence"/>
</dbReference>
<feature type="region of interest" description="Disordered" evidence="1">
    <location>
        <begin position="1"/>
        <end position="46"/>
    </location>
</feature>
<dbReference type="Proteomes" id="UP000285883">
    <property type="component" value="Unassembled WGS sequence"/>
</dbReference>
<sequence length="514" mass="58008">MRTDADSASVRVKKKKRSPERSKRLDNTTEGSVDGEWKQFTSPDGHPYYYNAVTKESRWELTTAKTRSKHRRTKGNSSKNIAAEVELDVSTAPKAVHSEGKETGDDADADKSAVKPKSVMFQKLQASLEGKLNVMPSPMMGRPPMVSIRREEDSYSGGAVTVEMETKTQTLEEQYEAETANMSAAERLRFLRRKRQEEMLAKKASVAEDDFMAEFANNMKKKGATRKPKQEEVTGDKAQQWKEQEAAEEERKKRQMMEEGEAKEQEAQRKEREQQAAMEREEQREQERAEQLVLEQQREVERKQRQEEQERARQVKEETKAKKTKKTKKETGQLLEKIVQDDTNHENHDGRKSGISENEVQDDASSLAVGEPRYQLMPQSLPPSSDGVVTPSALIPYSADATFQNAYGYGMPFGQQAAPELSRCECCQGIGVGLVEKNGVCAHCNRLRLAFIVDSAQMRQRCSVCGGWGFCLLQANGILAPPRRFSTGNSVKTDGLDDIEWDKSSSDDDSDWDN</sequence>
<dbReference type="Pfam" id="PF00397">
    <property type="entry name" value="WW"/>
    <property type="match status" value="1"/>
</dbReference>
<dbReference type="Gene3D" id="2.20.70.10">
    <property type="match status" value="1"/>
</dbReference>
<organism evidence="6 7">
    <name type="scientific">Phytophthora kernoviae</name>
    <dbReference type="NCBI Taxonomy" id="325452"/>
    <lineage>
        <taxon>Eukaryota</taxon>
        <taxon>Sar</taxon>
        <taxon>Stramenopiles</taxon>
        <taxon>Oomycota</taxon>
        <taxon>Peronosporomycetes</taxon>
        <taxon>Peronosporales</taxon>
        <taxon>Peronosporaceae</taxon>
        <taxon>Phytophthora</taxon>
    </lineage>
</organism>
<dbReference type="SUPFAM" id="SSF51045">
    <property type="entry name" value="WW domain"/>
    <property type="match status" value="1"/>
</dbReference>
<evidence type="ECO:0000259" key="2">
    <source>
        <dbReference type="PROSITE" id="PS50020"/>
    </source>
</evidence>
<feature type="compositionally biased region" description="Basic and acidic residues" evidence="1">
    <location>
        <begin position="96"/>
        <end position="113"/>
    </location>
</feature>
<feature type="region of interest" description="Disordered" evidence="1">
    <location>
        <begin position="219"/>
        <end position="366"/>
    </location>
</feature>
<reference evidence="3" key="1">
    <citation type="journal article" date="2015" name="Genom Data">
        <title>Genome sequences of six Phytophthora species associated with forests in New Zealand.</title>
        <authorList>
            <person name="Studholme D.J."/>
            <person name="McDougal R.L."/>
            <person name="Sambles C."/>
            <person name="Hansen E."/>
            <person name="Hardy G."/>
            <person name="Grant M."/>
            <person name="Ganley R.J."/>
            <person name="Williams N.M."/>
        </authorList>
    </citation>
    <scope>NUCLEOTIDE SEQUENCE</scope>
    <source>
        <strain evidence="3">NZFS 2646</strain>
        <strain evidence="4">NZFS 3630</strain>
    </source>
</reference>
<reference evidence="3" key="3">
    <citation type="submission" date="2020-06" db="EMBL/GenBank/DDBJ databases">
        <authorList>
            <person name="Studholme D.J."/>
        </authorList>
    </citation>
    <scope>NUCLEOTIDE SEQUENCE</scope>
    <source>
        <strain evidence="3">NZFS 2646</strain>
        <strain evidence="4">NZFS 3630</strain>
    </source>
</reference>
<dbReference type="AlphaFoldDB" id="A0A3R7JVP3"/>
<dbReference type="Proteomes" id="UP000785171">
    <property type="component" value="Unassembled WGS sequence"/>
</dbReference>
<dbReference type="SMART" id="SM00456">
    <property type="entry name" value="WW"/>
    <property type="match status" value="1"/>
</dbReference>
<feature type="compositionally biased region" description="Basic and acidic residues" evidence="1">
    <location>
        <begin position="228"/>
        <end position="321"/>
    </location>
</feature>
<evidence type="ECO:0000313" key="4">
    <source>
        <dbReference type="EMBL" id="KAG2515872.1"/>
    </source>
</evidence>
<dbReference type="EMBL" id="MBDN02000427">
    <property type="protein sequence ID" value="RLN75407.1"/>
    <property type="molecule type" value="Genomic_DNA"/>
</dbReference>
<dbReference type="EMBL" id="JPWV03000407">
    <property type="protein sequence ID" value="KAG2512401.1"/>
    <property type="molecule type" value="Genomic_DNA"/>
</dbReference>
<accession>A0A3R7JVP3</accession>
<gene>
    <name evidence="5" type="ORF">BBI17_008295</name>
    <name evidence="6" type="ORF">BBO99_00008358</name>
    <name evidence="3" type="ORF">JM16_008091</name>
    <name evidence="4" type="ORF">JM18_008058</name>
</gene>
<dbReference type="PROSITE" id="PS50020">
    <property type="entry name" value="WW_DOMAIN_2"/>
    <property type="match status" value="1"/>
</dbReference>
<evidence type="ECO:0000313" key="7">
    <source>
        <dbReference type="Proteomes" id="UP000285624"/>
    </source>
</evidence>